<feature type="transmembrane region" description="Helical" evidence="8">
    <location>
        <begin position="41"/>
        <end position="62"/>
    </location>
</feature>
<dbReference type="AlphaFoldDB" id="I2C5G3"/>
<dbReference type="SUPFAM" id="SSF103481">
    <property type="entry name" value="Multidrug resistance efflux transporter EmrE"/>
    <property type="match status" value="1"/>
</dbReference>
<evidence type="ECO:0000313" key="9">
    <source>
        <dbReference type="EMBL" id="AFJ61887.1"/>
    </source>
</evidence>
<dbReference type="InterPro" id="IPR000390">
    <property type="entry name" value="Small_drug/metabolite_transptr"/>
</dbReference>
<dbReference type="KEGG" id="bqy:MUS_1899"/>
<keyword evidence="3" id="KW-1003">Cell membrane</keyword>
<dbReference type="HOGENOM" id="CLU_133067_0_2_9"/>
<dbReference type="Proteomes" id="UP000002878">
    <property type="component" value="Chromosome"/>
</dbReference>
<dbReference type="GO" id="GO:0005886">
    <property type="term" value="C:plasma membrane"/>
    <property type="evidence" value="ECO:0007669"/>
    <property type="project" value="UniProtKB-SubCell"/>
</dbReference>
<dbReference type="EMBL" id="CP003332">
    <property type="protein sequence ID" value="AFJ61887.1"/>
    <property type="molecule type" value="Genomic_DNA"/>
</dbReference>
<dbReference type="PANTHER" id="PTHR30561:SF1">
    <property type="entry name" value="MULTIDRUG TRANSPORTER EMRE"/>
    <property type="match status" value="1"/>
</dbReference>
<dbReference type="Gene3D" id="1.10.3730.20">
    <property type="match status" value="1"/>
</dbReference>
<dbReference type="GO" id="GO:0022857">
    <property type="term" value="F:transmembrane transporter activity"/>
    <property type="evidence" value="ECO:0007669"/>
    <property type="project" value="InterPro"/>
</dbReference>
<dbReference type="PANTHER" id="PTHR30561">
    <property type="entry name" value="SMR FAMILY PROTON-DEPENDENT DRUG EFFLUX TRANSPORTER SUGE"/>
    <property type="match status" value="1"/>
</dbReference>
<keyword evidence="5 8" id="KW-1133">Transmembrane helix</keyword>
<evidence type="ECO:0000256" key="4">
    <source>
        <dbReference type="ARBA" id="ARBA00022692"/>
    </source>
</evidence>
<proteinExistence type="inferred from homology"/>
<evidence type="ECO:0000256" key="8">
    <source>
        <dbReference type="SAM" id="Phobius"/>
    </source>
</evidence>
<comment type="subcellular location">
    <subcellularLocation>
        <location evidence="1 7">Cell membrane</location>
        <topology evidence="1 7">Multi-pass membrane protein</topology>
    </subcellularLocation>
</comment>
<sequence length="111" mass="12085">MMRGGFDMILGYIFLTIAILSESIGAAMLKVSRGFTRFLPSALVVAGYSLAFYMLSLTLNLIPLSLSYATWSGAGTVLASIIGAKWFHEKLDKQAVIGLFFLLAGVILMNW</sequence>
<dbReference type="InterPro" id="IPR045324">
    <property type="entry name" value="Small_multidrug_res"/>
</dbReference>
<evidence type="ECO:0000256" key="6">
    <source>
        <dbReference type="ARBA" id="ARBA00023136"/>
    </source>
</evidence>
<evidence type="ECO:0000256" key="2">
    <source>
        <dbReference type="ARBA" id="ARBA00022448"/>
    </source>
</evidence>
<dbReference type="InterPro" id="IPR037185">
    <property type="entry name" value="EmrE-like"/>
</dbReference>
<accession>I2C5G3</accession>
<evidence type="ECO:0000256" key="3">
    <source>
        <dbReference type="ARBA" id="ARBA00022475"/>
    </source>
</evidence>
<dbReference type="PATRIC" id="fig|1126211.3.peg.1811"/>
<evidence type="ECO:0000313" key="10">
    <source>
        <dbReference type="Proteomes" id="UP000002878"/>
    </source>
</evidence>
<evidence type="ECO:0000256" key="7">
    <source>
        <dbReference type="RuleBase" id="RU003942"/>
    </source>
</evidence>
<reference evidence="9 10" key="1">
    <citation type="journal article" date="2012" name="J. Biotechnol.">
        <title>Genome sequence of the plant growth promoting strain Bacillus amyloliquefaciens subsp. plantarum B9601-Y2 and expression of mersacidin and other secondary metabolites.</title>
        <authorList>
            <person name="He P."/>
            <person name="Hao K."/>
            <person name="Blom J."/>
            <person name="Ruckert C."/>
            <person name="Vater J."/>
            <person name="Mao Z."/>
            <person name="Wu Y."/>
            <person name="Hou M."/>
            <person name="He P."/>
            <person name="He Y."/>
            <person name="Borriss R."/>
        </authorList>
    </citation>
    <scope>NUCLEOTIDE SEQUENCE [LARGE SCALE GENOMIC DNA]</scope>
    <source>
        <strain evidence="9">Y2</strain>
    </source>
</reference>
<keyword evidence="2" id="KW-0813">Transport</keyword>
<protein>
    <submittedName>
        <fullName evidence="9">Small multidrug resistance protein, SMR family</fullName>
    </submittedName>
</protein>
<evidence type="ECO:0000256" key="5">
    <source>
        <dbReference type="ARBA" id="ARBA00022989"/>
    </source>
</evidence>
<feature type="transmembrane region" description="Helical" evidence="8">
    <location>
        <begin position="94"/>
        <end position="110"/>
    </location>
</feature>
<comment type="similarity">
    <text evidence="7">Belongs to the drug/metabolite transporter (DMT) superfamily. Small multidrug resistance (SMR) (TC 2.A.7.1) family.</text>
</comment>
<feature type="transmembrane region" description="Helical" evidence="8">
    <location>
        <begin position="68"/>
        <end position="87"/>
    </location>
</feature>
<evidence type="ECO:0000256" key="1">
    <source>
        <dbReference type="ARBA" id="ARBA00004651"/>
    </source>
</evidence>
<keyword evidence="4 7" id="KW-0812">Transmembrane</keyword>
<feature type="transmembrane region" description="Helical" evidence="8">
    <location>
        <begin position="6"/>
        <end position="29"/>
    </location>
</feature>
<name>I2C5G3_BACAY</name>
<organism evidence="9 10">
    <name type="scientific">Bacillus amyloliquefaciens (strain Y2)</name>
    <name type="common">Bacillus amyloliquefaciens subsp. plantarum (strain B9601-Y2)</name>
    <dbReference type="NCBI Taxonomy" id="1155777"/>
    <lineage>
        <taxon>Bacteria</taxon>
        <taxon>Bacillati</taxon>
        <taxon>Bacillota</taxon>
        <taxon>Bacilli</taxon>
        <taxon>Bacillales</taxon>
        <taxon>Bacillaceae</taxon>
        <taxon>Bacillus</taxon>
        <taxon>Bacillus amyloliquefaciens group</taxon>
    </lineage>
</organism>
<keyword evidence="6 8" id="KW-0472">Membrane</keyword>
<gene>
    <name evidence="9" type="primary">ebrA</name>
    <name evidence="9" type="ORF">MUS_1899</name>
</gene>
<dbReference type="Pfam" id="PF00893">
    <property type="entry name" value="Multi_Drug_Res"/>
    <property type="match status" value="1"/>
</dbReference>